<reference evidence="3 4" key="2">
    <citation type="submission" date="2020-03" db="EMBL/GenBank/DDBJ databases">
        <authorList>
            <person name="Ichikawa N."/>
            <person name="Kimura A."/>
            <person name="Kitahashi Y."/>
            <person name="Uohara A."/>
        </authorList>
    </citation>
    <scope>NUCLEOTIDE SEQUENCE [LARGE SCALE GENOMIC DNA]</scope>
    <source>
        <strain evidence="3 4">NBRC 108639</strain>
    </source>
</reference>
<dbReference type="EMBL" id="BLPF01000002">
    <property type="protein sequence ID" value="GFJ83080.1"/>
    <property type="molecule type" value="Genomic_DNA"/>
</dbReference>
<dbReference type="Proteomes" id="UP000482800">
    <property type="component" value="Unassembled WGS sequence"/>
</dbReference>
<feature type="transmembrane region" description="Helical" evidence="2">
    <location>
        <begin position="81"/>
        <end position="101"/>
    </location>
</feature>
<sequence length="240" mass="25236">MSRMRHVWTLIAAVVIAPLSWVLLAYGQDRSVQAFLNEEAAGAFRDGDFVRPALCLGAAGLLLGLLGTLRFSPAGAVLTGLAYTGGYLAMLASPDAVLGLVPGRISLAGREADLETPLRTGSAMVLGAALLVAVVSASRWRRPAAAAADETADSGPPLARSDDRPLGVDGLGLTSTSGDLFGRMPAHDDPVEAEWTRVPVTHGRGNQRPDGPANAAQRAGHWQDVSREVAPESRRWPTMR</sequence>
<dbReference type="AlphaFoldDB" id="A0A6V8KI36"/>
<evidence type="ECO:0000313" key="3">
    <source>
        <dbReference type="EMBL" id="GFJ83080.1"/>
    </source>
</evidence>
<keyword evidence="4" id="KW-1185">Reference proteome</keyword>
<gene>
    <name evidence="3" type="ORF">Phou_072600</name>
</gene>
<feature type="region of interest" description="Disordered" evidence="1">
    <location>
        <begin position="146"/>
        <end position="172"/>
    </location>
</feature>
<accession>A0A6V8KI36</accession>
<evidence type="ECO:0000313" key="4">
    <source>
        <dbReference type="Proteomes" id="UP000482800"/>
    </source>
</evidence>
<feature type="compositionally biased region" description="Basic and acidic residues" evidence="1">
    <location>
        <begin position="224"/>
        <end position="240"/>
    </location>
</feature>
<comment type="caution">
    <text evidence="3">The sequence shown here is derived from an EMBL/GenBank/DDBJ whole genome shotgun (WGS) entry which is preliminary data.</text>
</comment>
<organism evidence="3 4">
    <name type="scientific">Phytohabitans houttuyneae</name>
    <dbReference type="NCBI Taxonomy" id="1076126"/>
    <lineage>
        <taxon>Bacteria</taxon>
        <taxon>Bacillati</taxon>
        <taxon>Actinomycetota</taxon>
        <taxon>Actinomycetes</taxon>
        <taxon>Micromonosporales</taxon>
        <taxon>Micromonosporaceae</taxon>
    </lineage>
</organism>
<feature type="region of interest" description="Disordered" evidence="1">
    <location>
        <begin position="198"/>
        <end position="240"/>
    </location>
</feature>
<feature type="transmembrane region" description="Helical" evidence="2">
    <location>
        <begin position="121"/>
        <end position="138"/>
    </location>
</feature>
<feature type="transmembrane region" description="Helical" evidence="2">
    <location>
        <begin position="49"/>
        <end position="69"/>
    </location>
</feature>
<proteinExistence type="predicted"/>
<keyword evidence="2" id="KW-0812">Transmembrane</keyword>
<evidence type="ECO:0000256" key="2">
    <source>
        <dbReference type="SAM" id="Phobius"/>
    </source>
</evidence>
<keyword evidence="2" id="KW-0472">Membrane</keyword>
<protein>
    <submittedName>
        <fullName evidence="3">Uncharacterized protein</fullName>
    </submittedName>
</protein>
<name>A0A6V8KI36_9ACTN</name>
<reference evidence="3 4" key="1">
    <citation type="submission" date="2020-03" db="EMBL/GenBank/DDBJ databases">
        <title>Whole genome shotgun sequence of Phytohabitans houttuyneae NBRC 108639.</title>
        <authorList>
            <person name="Komaki H."/>
            <person name="Tamura T."/>
        </authorList>
    </citation>
    <scope>NUCLEOTIDE SEQUENCE [LARGE SCALE GENOMIC DNA]</scope>
    <source>
        <strain evidence="3 4">NBRC 108639</strain>
    </source>
</reference>
<keyword evidence="2" id="KW-1133">Transmembrane helix</keyword>
<evidence type="ECO:0000256" key="1">
    <source>
        <dbReference type="SAM" id="MobiDB-lite"/>
    </source>
</evidence>